<dbReference type="Pfam" id="PF04397">
    <property type="entry name" value="LytTR"/>
    <property type="match status" value="1"/>
</dbReference>
<protein>
    <submittedName>
        <fullName evidence="6">Response regulator of the LytR/AlgR family</fullName>
    </submittedName>
</protein>
<dbReference type="Proteomes" id="UP000000664">
    <property type="component" value="Chromosome"/>
</dbReference>
<evidence type="ECO:0000256" key="4">
    <source>
        <dbReference type="ARBA" id="ARBA00023163"/>
    </source>
</evidence>
<evidence type="ECO:0000259" key="5">
    <source>
        <dbReference type="PROSITE" id="PS50930"/>
    </source>
</evidence>
<accession>A0A805YR43</accession>
<dbReference type="SMART" id="SM00850">
    <property type="entry name" value="LytTR"/>
    <property type="match status" value="1"/>
</dbReference>
<keyword evidence="2" id="KW-0805">Transcription regulation</keyword>
<evidence type="ECO:0000256" key="3">
    <source>
        <dbReference type="ARBA" id="ARBA00023125"/>
    </source>
</evidence>
<evidence type="ECO:0000256" key="1">
    <source>
        <dbReference type="ARBA" id="ARBA00022490"/>
    </source>
</evidence>
<dbReference type="PROSITE" id="PS50930">
    <property type="entry name" value="HTH_LYTTR"/>
    <property type="match status" value="1"/>
</dbReference>
<dbReference type="KEGG" id="lga:LGAS_1413"/>
<proteinExistence type="predicted"/>
<keyword evidence="4" id="KW-0804">Transcription</keyword>
<dbReference type="AlphaFoldDB" id="A0A805YR43"/>
<dbReference type="PANTHER" id="PTHR37299">
    <property type="entry name" value="TRANSCRIPTIONAL REGULATOR-RELATED"/>
    <property type="match status" value="1"/>
</dbReference>
<organism evidence="6 7">
    <name type="scientific">Lactobacillus gasseri (strain ATCC 33323 / DSM 20243 / BCRC 14619 / CIP 102991 / JCM 1131 / KCTC 3163 / NCIMB 11718 / NCTC 13722 / AM63)</name>
    <dbReference type="NCBI Taxonomy" id="324831"/>
    <lineage>
        <taxon>Bacteria</taxon>
        <taxon>Bacillati</taxon>
        <taxon>Bacillota</taxon>
        <taxon>Bacilli</taxon>
        <taxon>Lactobacillales</taxon>
        <taxon>Lactobacillaceae</taxon>
        <taxon>Lactobacillus</taxon>
    </lineage>
</organism>
<dbReference type="Gene3D" id="2.40.50.1020">
    <property type="entry name" value="LytTr DNA-binding domain"/>
    <property type="match status" value="1"/>
</dbReference>
<dbReference type="EMBL" id="CP000413">
    <property type="protein sequence ID" value="ABJ60775.1"/>
    <property type="molecule type" value="Genomic_DNA"/>
</dbReference>
<sequence>MTIHPKFLTVYRKLLVLENAMSILIGNIRSEHMEIKFNIDKDLQKEKAEFWLKKMTDKIRRITQELQSDPQILWGYRKETAYAIEVSKIYLIQVENEKTIIYTQDKTYLFKGRLYQASINLPTDFIEASRSAILNYRFIDHLEIISNGNIDALMKNGLRVQIARRKIKKLKERLGL</sequence>
<dbReference type="PANTHER" id="PTHR37299:SF2">
    <property type="entry name" value="HTH LYTTR-TYPE DOMAIN-CONTAINING PROTEIN"/>
    <property type="match status" value="1"/>
</dbReference>
<dbReference type="InterPro" id="IPR007492">
    <property type="entry name" value="LytTR_DNA-bd_dom"/>
</dbReference>
<name>A0A805YR43_LACGA</name>
<feature type="domain" description="HTH LytTR-type" evidence="5">
    <location>
        <begin position="73"/>
        <end position="176"/>
    </location>
</feature>
<gene>
    <name evidence="6" type="ordered locus">LGAS_1413</name>
</gene>
<reference evidence="6 7" key="1">
    <citation type="journal article" date="2006" name="Proc. Natl. Acad. Sci. U.S.A.">
        <title>Comparative genomics of the lactic acid bacteria.</title>
        <authorList>
            <person name="Makarova K."/>
            <person name="Slesarev A."/>
            <person name="Wolf Y."/>
            <person name="Sorokin A."/>
            <person name="Mirkin B."/>
            <person name="Koonin E."/>
            <person name="Pavlov A."/>
            <person name="Pavlova N."/>
            <person name="Karamychev V."/>
            <person name="Polouchine N."/>
            <person name="Shakhova V."/>
            <person name="Grigoriev I."/>
            <person name="Lou Y."/>
            <person name="Rohksar D."/>
            <person name="Lucas S."/>
            <person name="Huang K."/>
            <person name="Goodstein D.M."/>
            <person name="Hawkins T."/>
            <person name="Plengvidhya V."/>
            <person name="Welker D."/>
            <person name="Hughes J."/>
            <person name="Goh Y."/>
            <person name="Benson A."/>
            <person name="Baldwin K."/>
            <person name="Lee J.H."/>
            <person name="Diaz-Muniz I."/>
            <person name="Dosti B."/>
            <person name="Smeianov V."/>
            <person name="Wechter W."/>
            <person name="Barabote R."/>
            <person name="Lorca G."/>
            <person name="Altermann E."/>
            <person name="Barrangou R."/>
            <person name="Ganesan B."/>
            <person name="Xie Y."/>
            <person name="Rawsthorne H."/>
            <person name="Tamir D."/>
            <person name="Parker C."/>
            <person name="Breidt F."/>
            <person name="Broadbent J."/>
            <person name="Hutkins R."/>
            <person name="O'Sullivan D."/>
            <person name="Steele J."/>
            <person name="Unlu G."/>
            <person name="Saier M."/>
            <person name="Klaenhammer T."/>
            <person name="Richardson P."/>
            <person name="Kozyavkin S."/>
            <person name="Weimer B."/>
            <person name="Mills D."/>
        </authorList>
    </citation>
    <scope>NUCLEOTIDE SEQUENCE [LARGE SCALE GENOMIC DNA]</scope>
    <source>
        <strain evidence="7">ATCC 33323 / DSM 20243 / BCRC 14619 / CIP 102991 / JCM 1131 / KCTC 3163 / NCIMB 11718 / NCTC 13722 / AM63</strain>
    </source>
</reference>
<dbReference type="GO" id="GO:0003677">
    <property type="term" value="F:DNA binding"/>
    <property type="evidence" value="ECO:0007669"/>
    <property type="project" value="UniProtKB-KW"/>
</dbReference>
<evidence type="ECO:0000313" key="7">
    <source>
        <dbReference type="Proteomes" id="UP000000664"/>
    </source>
</evidence>
<keyword evidence="1" id="KW-0963">Cytoplasm</keyword>
<evidence type="ECO:0000256" key="2">
    <source>
        <dbReference type="ARBA" id="ARBA00023015"/>
    </source>
</evidence>
<keyword evidence="3" id="KW-0238">DNA-binding</keyword>
<dbReference type="InterPro" id="IPR046947">
    <property type="entry name" value="LytR-like"/>
</dbReference>
<evidence type="ECO:0000313" key="6">
    <source>
        <dbReference type="EMBL" id="ABJ60775.1"/>
    </source>
</evidence>
<dbReference type="GO" id="GO:0000156">
    <property type="term" value="F:phosphorelay response regulator activity"/>
    <property type="evidence" value="ECO:0007669"/>
    <property type="project" value="InterPro"/>
</dbReference>